<keyword evidence="1" id="KW-1133">Transmembrane helix</keyword>
<dbReference type="AlphaFoldDB" id="A0A926I2P2"/>
<evidence type="ECO:0000256" key="1">
    <source>
        <dbReference type="SAM" id="Phobius"/>
    </source>
</evidence>
<gene>
    <name evidence="2" type="ORF">H8730_13315</name>
</gene>
<keyword evidence="3" id="KW-1185">Reference proteome</keyword>
<protein>
    <submittedName>
        <fullName evidence="2">Uncharacterized protein</fullName>
    </submittedName>
</protein>
<keyword evidence="1" id="KW-0472">Membrane</keyword>
<organism evidence="2 3">
    <name type="scientific">Bianquea renquensis</name>
    <dbReference type="NCBI Taxonomy" id="2763661"/>
    <lineage>
        <taxon>Bacteria</taxon>
        <taxon>Bacillati</taxon>
        <taxon>Bacillota</taxon>
        <taxon>Clostridia</taxon>
        <taxon>Eubacteriales</taxon>
        <taxon>Bianqueaceae</taxon>
        <taxon>Bianquea</taxon>
    </lineage>
</organism>
<sequence>MPAGRSHSPSSRRAFFILYLRRHGRFDGDGEEFATLCPLAAVVLRHAGVHFLFCFLAGAIVLTMAARNLPPYARWPLSFFAMPACIFHPISPPAWPFRLCRHGISPRVPAGRSRSLPRRRAFSSRFPAGMVVSTVTGRNFVTLCPLAAVVLRHAGVHFLFCFLAGMAVSTVPAVN</sequence>
<proteinExistence type="predicted"/>
<evidence type="ECO:0000313" key="3">
    <source>
        <dbReference type="Proteomes" id="UP000657006"/>
    </source>
</evidence>
<evidence type="ECO:0000313" key="2">
    <source>
        <dbReference type="EMBL" id="MBC8544520.1"/>
    </source>
</evidence>
<comment type="caution">
    <text evidence="2">The sequence shown here is derived from an EMBL/GenBank/DDBJ whole genome shotgun (WGS) entry which is preliminary data.</text>
</comment>
<dbReference type="Proteomes" id="UP000657006">
    <property type="component" value="Unassembled WGS sequence"/>
</dbReference>
<dbReference type="RefSeq" id="WP_249289933.1">
    <property type="nucleotide sequence ID" value="NZ_JACRSQ010000024.1"/>
</dbReference>
<dbReference type="EMBL" id="JACRSQ010000024">
    <property type="protein sequence ID" value="MBC8544520.1"/>
    <property type="molecule type" value="Genomic_DNA"/>
</dbReference>
<name>A0A926I2P2_9FIRM</name>
<feature type="transmembrane region" description="Helical" evidence="1">
    <location>
        <begin position="48"/>
        <end position="66"/>
    </location>
</feature>
<reference evidence="2" key="1">
    <citation type="submission" date="2020-08" db="EMBL/GenBank/DDBJ databases">
        <title>Genome public.</title>
        <authorList>
            <person name="Liu C."/>
            <person name="Sun Q."/>
        </authorList>
    </citation>
    <scope>NUCLEOTIDE SEQUENCE</scope>
    <source>
        <strain evidence="2">NSJ-32</strain>
    </source>
</reference>
<keyword evidence="1" id="KW-0812">Transmembrane</keyword>
<accession>A0A926I2P2</accession>
<feature type="transmembrane region" description="Helical" evidence="1">
    <location>
        <begin position="154"/>
        <end position="174"/>
    </location>
</feature>